<organism evidence="1">
    <name type="scientific">mine drainage metagenome</name>
    <dbReference type="NCBI Taxonomy" id="410659"/>
    <lineage>
        <taxon>unclassified sequences</taxon>
        <taxon>metagenomes</taxon>
        <taxon>ecological metagenomes</taxon>
    </lineage>
</organism>
<comment type="caution">
    <text evidence="1">The sequence shown here is derived from an EMBL/GenBank/DDBJ whole genome shotgun (WGS) entry which is preliminary data.</text>
</comment>
<name>E6PH33_9ZZZZ</name>
<dbReference type="AlphaFoldDB" id="E6PH33"/>
<gene>
    <name evidence="1" type="ORF">CARN1_1169</name>
</gene>
<evidence type="ECO:0000313" key="1">
    <source>
        <dbReference type="EMBL" id="CBH75771.1"/>
    </source>
</evidence>
<reference evidence="1" key="1">
    <citation type="submission" date="2009-10" db="EMBL/GenBank/DDBJ databases">
        <title>Diversity of trophic interactions inside an arsenic-rich microbial ecosystem.</title>
        <authorList>
            <person name="Bertin P.N."/>
            <person name="Heinrich-Salmeron A."/>
            <person name="Pelletier E."/>
            <person name="Goulhen-Chollet F."/>
            <person name="Arsene-Ploetze F."/>
            <person name="Gallien S."/>
            <person name="Calteau A."/>
            <person name="Vallenet D."/>
            <person name="Casiot C."/>
            <person name="Chane-Woon-Ming B."/>
            <person name="Giloteaux L."/>
            <person name="Barakat M."/>
            <person name="Bonnefoy V."/>
            <person name="Bruneel O."/>
            <person name="Chandler M."/>
            <person name="Cleiss J."/>
            <person name="Duran R."/>
            <person name="Elbaz-Poulichet F."/>
            <person name="Fonknechten N."/>
            <person name="Lauga B."/>
            <person name="Mornico D."/>
            <person name="Ortet P."/>
            <person name="Schaeffer C."/>
            <person name="Siguier P."/>
            <person name="Alexander Thil Smith A."/>
            <person name="Van Dorsselaer A."/>
            <person name="Weissenbach J."/>
            <person name="Medigue C."/>
            <person name="Le Paslier D."/>
        </authorList>
    </citation>
    <scope>NUCLEOTIDE SEQUENCE</scope>
</reference>
<protein>
    <submittedName>
        <fullName evidence="1">Uncharacterized protein</fullName>
    </submittedName>
</protein>
<dbReference type="EMBL" id="CABL01000016">
    <property type="protein sequence ID" value="CBH75771.1"/>
    <property type="molecule type" value="Genomic_DNA"/>
</dbReference>
<proteinExistence type="predicted"/>
<accession>E6PH33</accession>
<sequence length="61" mass="6997">MVKVDSIEERPWPSTGHLCFAKDRTSLLCSYSAYSNALTIGNSSCYDMTDRRSFLRRDSRT</sequence>